<dbReference type="Pfam" id="PF00106">
    <property type="entry name" value="adh_short"/>
    <property type="match status" value="1"/>
</dbReference>
<evidence type="ECO:0000313" key="5">
    <source>
        <dbReference type="EMBL" id="SDZ55106.1"/>
    </source>
</evidence>
<dbReference type="STRING" id="137265.SAMN05421684_6582"/>
<name>A0A1H3TY07_9ACTN</name>
<protein>
    <submittedName>
        <fullName evidence="5">NADP-dependent 3-hydroxy acid dehydrogenase YdfG</fullName>
    </submittedName>
</protein>
<dbReference type="Gene3D" id="3.40.50.720">
    <property type="entry name" value="NAD(P)-binding Rossmann-like Domain"/>
    <property type="match status" value="1"/>
</dbReference>
<keyword evidence="2" id="KW-0560">Oxidoreductase</keyword>
<dbReference type="InterPro" id="IPR057326">
    <property type="entry name" value="KR_dom"/>
</dbReference>
<comment type="similarity">
    <text evidence="1 3">Belongs to the short-chain dehydrogenases/reductases (SDR) family.</text>
</comment>
<sequence length="275" mass="28830">MSRPEALVGRTAVVTGAASGIGRALARRLSAAGCPVAIADVDEPGLKEASADLTGPVLRQVLDVRDAAAVTAFAQTVSEWAPAPLGAVFNNAGVAIGSSVLGALPADDDWLHEINFRGVVNGVRAFLPALVAQDSGTIVNTSSVYGLIGVPYQSAYCAAKFAVRGFTEALRQELRGTGVRAATVHPGGVKTNIARNARFRADPEGRGRTHEQIAAEFDAIARTTPERAAAIIHKGVDRGKARILVGPDAYLVDALARLAPTRYYDIVASLRRSRR</sequence>
<evidence type="ECO:0000259" key="4">
    <source>
        <dbReference type="SMART" id="SM00822"/>
    </source>
</evidence>
<accession>A0A1H3TY07</accession>
<dbReference type="OrthoDB" id="4690547at2"/>
<dbReference type="SMART" id="SM00822">
    <property type="entry name" value="PKS_KR"/>
    <property type="match status" value="1"/>
</dbReference>
<dbReference type="PRINTS" id="PR00081">
    <property type="entry name" value="GDHRDH"/>
</dbReference>
<dbReference type="GO" id="GO:0016491">
    <property type="term" value="F:oxidoreductase activity"/>
    <property type="evidence" value="ECO:0007669"/>
    <property type="project" value="UniProtKB-KW"/>
</dbReference>
<dbReference type="Proteomes" id="UP000199632">
    <property type="component" value="Unassembled WGS sequence"/>
</dbReference>
<dbReference type="SUPFAM" id="SSF51735">
    <property type="entry name" value="NAD(P)-binding Rossmann-fold domains"/>
    <property type="match status" value="1"/>
</dbReference>
<dbReference type="PANTHER" id="PTHR44196">
    <property type="entry name" value="DEHYDROGENASE/REDUCTASE SDR FAMILY MEMBER 7B"/>
    <property type="match status" value="1"/>
</dbReference>
<gene>
    <name evidence="5" type="ORF">SAMN05421684_6582</name>
</gene>
<evidence type="ECO:0000313" key="6">
    <source>
        <dbReference type="Proteomes" id="UP000199632"/>
    </source>
</evidence>
<dbReference type="PRINTS" id="PR00080">
    <property type="entry name" value="SDRFAMILY"/>
</dbReference>
<dbReference type="InterPro" id="IPR002347">
    <property type="entry name" value="SDR_fam"/>
</dbReference>
<proteinExistence type="inferred from homology"/>
<evidence type="ECO:0000256" key="1">
    <source>
        <dbReference type="ARBA" id="ARBA00006484"/>
    </source>
</evidence>
<feature type="domain" description="Ketoreductase" evidence="4">
    <location>
        <begin position="10"/>
        <end position="192"/>
    </location>
</feature>
<dbReference type="InterPro" id="IPR020904">
    <property type="entry name" value="Sc_DH/Rdtase_CS"/>
</dbReference>
<organism evidence="5 6">
    <name type="scientific">Asanoa ishikariensis</name>
    <dbReference type="NCBI Taxonomy" id="137265"/>
    <lineage>
        <taxon>Bacteria</taxon>
        <taxon>Bacillati</taxon>
        <taxon>Actinomycetota</taxon>
        <taxon>Actinomycetes</taxon>
        <taxon>Micromonosporales</taxon>
        <taxon>Micromonosporaceae</taxon>
        <taxon>Asanoa</taxon>
    </lineage>
</organism>
<dbReference type="GO" id="GO:0016020">
    <property type="term" value="C:membrane"/>
    <property type="evidence" value="ECO:0007669"/>
    <property type="project" value="TreeGrafter"/>
</dbReference>
<dbReference type="AlphaFoldDB" id="A0A1H3TY07"/>
<reference evidence="6" key="1">
    <citation type="submission" date="2016-10" db="EMBL/GenBank/DDBJ databases">
        <authorList>
            <person name="Varghese N."/>
            <person name="Submissions S."/>
        </authorList>
    </citation>
    <scope>NUCLEOTIDE SEQUENCE [LARGE SCALE GENOMIC DNA]</scope>
    <source>
        <strain evidence="6">DSM 44718</strain>
    </source>
</reference>
<keyword evidence="6" id="KW-1185">Reference proteome</keyword>
<evidence type="ECO:0000256" key="3">
    <source>
        <dbReference type="RuleBase" id="RU000363"/>
    </source>
</evidence>
<dbReference type="PROSITE" id="PS00061">
    <property type="entry name" value="ADH_SHORT"/>
    <property type="match status" value="1"/>
</dbReference>
<evidence type="ECO:0000256" key="2">
    <source>
        <dbReference type="ARBA" id="ARBA00023002"/>
    </source>
</evidence>
<dbReference type="EMBL" id="FNQB01000003">
    <property type="protein sequence ID" value="SDZ55106.1"/>
    <property type="molecule type" value="Genomic_DNA"/>
</dbReference>
<dbReference type="PANTHER" id="PTHR44196:SF1">
    <property type="entry name" value="DEHYDROGENASE_REDUCTASE SDR FAMILY MEMBER 7B"/>
    <property type="match status" value="1"/>
</dbReference>
<dbReference type="RefSeq" id="WP_090800422.1">
    <property type="nucleotide sequence ID" value="NZ_BOND01000024.1"/>
</dbReference>
<dbReference type="InterPro" id="IPR036291">
    <property type="entry name" value="NAD(P)-bd_dom_sf"/>
</dbReference>